<accession>A0ABZ0HDI2</accession>
<keyword evidence="3" id="KW-1185">Reference proteome</keyword>
<organism evidence="2 3">
    <name type="scientific">Tritonibacter scottomollicae</name>
    <name type="common">Epibacterium scottomollicae</name>
    <dbReference type="NCBI Taxonomy" id="483013"/>
    <lineage>
        <taxon>Bacteria</taxon>
        <taxon>Pseudomonadati</taxon>
        <taxon>Pseudomonadota</taxon>
        <taxon>Alphaproteobacteria</taxon>
        <taxon>Rhodobacterales</taxon>
        <taxon>Paracoccaceae</taxon>
        <taxon>Tritonibacter</taxon>
    </lineage>
</organism>
<evidence type="ECO:0000313" key="3">
    <source>
        <dbReference type="Proteomes" id="UP001302666"/>
    </source>
</evidence>
<name>A0ABZ0HDI2_TRISK</name>
<evidence type="ECO:0000256" key="1">
    <source>
        <dbReference type="SAM" id="Phobius"/>
    </source>
</evidence>
<proteinExistence type="predicted"/>
<sequence length="44" mass="4963">MRKAEAARVAAKAAARRETRFWIWGAVCVALWIIYLTLEGSNVL</sequence>
<dbReference type="Proteomes" id="UP001302666">
    <property type="component" value="Chromosome"/>
</dbReference>
<keyword evidence="1" id="KW-1133">Transmembrane helix</keyword>
<feature type="transmembrane region" description="Helical" evidence="1">
    <location>
        <begin position="21"/>
        <end position="38"/>
    </location>
</feature>
<dbReference type="EMBL" id="CP136704">
    <property type="protein sequence ID" value="WOI32893.1"/>
    <property type="molecule type" value="Genomic_DNA"/>
</dbReference>
<keyword evidence="1" id="KW-0812">Transmembrane</keyword>
<protein>
    <submittedName>
        <fullName evidence="2">Uncharacterized protein</fullName>
    </submittedName>
</protein>
<keyword evidence="1" id="KW-0472">Membrane</keyword>
<reference evidence="2 3" key="1">
    <citation type="submission" date="2023-10" db="EMBL/GenBank/DDBJ databases">
        <title>Eight complete genome sequences of bacteria isolated from laboratory stock of Giant Kelp gametophytes.</title>
        <authorList>
            <person name="Tolentino B."/>
            <person name="Nuzhdin S."/>
        </authorList>
    </citation>
    <scope>NUCLEOTIDE SEQUENCE [LARGE SCALE GENOMIC DNA]</scope>
    <source>
        <strain evidence="2 3">LC.270.F.C4</strain>
    </source>
</reference>
<evidence type="ECO:0000313" key="2">
    <source>
        <dbReference type="EMBL" id="WOI32893.1"/>
    </source>
</evidence>
<gene>
    <name evidence="2" type="ORF">R1T40_18445</name>
</gene>
<dbReference type="RefSeq" id="WP_317385166.1">
    <property type="nucleotide sequence ID" value="NZ_CP136704.1"/>
</dbReference>